<evidence type="ECO:0000256" key="4">
    <source>
        <dbReference type="ARBA" id="ARBA00022989"/>
    </source>
</evidence>
<dbReference type="GO" id="GO:0005249">
    <property type="term" value="F:voltage-gated potassium channel activity"/>
    <property type="evidence" value="ECO:0007669"/>
    <property type="project" value="InterPro"/>
</dbReference>
<keyword evidence="5" id="KW-0406">Ion transport</keyword>
<protein>
    <submittedName>
        <fullName evidence="10">Two pore domain potassium channel family protein</fullName>
    </submittedName>
</protein>
<dbReference type="GO" id="GO:0008076">
    <property type="term" value="C:voltage-gated potassium channel complex"/>
    <property type="evidence" value="ECO:0007669"/>
    <property type="project" value="InterPro"/>
</dbReference>
<dbReference type="GO" id="GO:0001508">
    <property type="term" value="P:action potential"/>
    <property type="evidence" value="ECO:0007669"/>
    <property type="project" value="TreeGrafter"/>
</dbReference>
<dbReference type="AlphaFoldDB" id="A0A923SN86"/>
<feature type="transmembrane region" description="Helical" evidence="8">
    <location>
        <begin position="20"/>
        <end position="41"/>
    </location>
</feature>
<evidence type="ECO:0000256" key="8">
    <source>
        <dbReference type="SAM" id="Phobius"/>
    </source>
</evidence>
<comment type="caution">
    <text evidence="10">The sequence shown here is derived from an EMBL/GenBank/DDBJ whole genome shotgun (WGS) entry which is preliminary data.</text>
</comment>
<evidence type="ECO:0000256" key="3">
    <source>
        <dbReference type="ARBA" id="ARBA00022692"/>
    </source>
</evidence>
<sequence length="143" mass="16150">MRRLHVLKSILVRTHADKILLTYLVFVVIAALIIQIVEPGINRFVDALWYCYAVISTAGFGDIVVTTFSAKVVSVLLTAYSIVVIALVTGVIVNYYNQLIQIRQKDTLASFSDRLQRLPELSKEELEEMSANAKEFFQNRNGK</sequence>
<evidence type="ECO:0000313" key="11">
    <source>
        <dbReference type="Proteomes" id="UP000644115"/>
    </source>
</evidence>
<feature type="transmembrane region" description="Helical" evidence="8">
    <location>
        <begin position="72"/>
        <end position="96"/>
    </location>
</feature>
<dbReference type="InterPro" id="IPR028325">
    <property type="entry name" value="VG_K_chnl"/>
</dbReference>
<dbReference type="PANTHER" id="PTHR11537">
    <property type="entry name" value="VOLTAGE-GATED POTASSIUM CHANNEL"/>
    <property type="match status" value="1"/>
</dbReference>
<reference evidence="10" key="1">
    <citation type="submission" date="2020-08" db="EMBL/GenBank/DDBJ databases">
        <authorList>
            <person name="Liu C."/>
            <person name="Sun Q."/>
        </authorList>
    </citation>
    <scope>NUCLEOTIDE SEQUENCE</scope>
    <source>
        <strain evidence="10">BX16</strain>
    </source>
</reference>
<gene>
    <name evidence="10" type="ORF">H8876_07760</name>
</gene>
<organism evidence="10 11">
    <name type="scientific">Lentihominibacter faecis</name>
    <dbReference type="NCBI Taxonomy" id="2764712"/>
    <lineage>
        <taxon>Bacteria</taxon>
        <taxon>Bacillati</taxon>
        <taxon>Bacillota</taxon>
        <taxon>Clostridia</taxon>
        <taxon>Peptostreptococcales</taxon>
        <taxon>Anaerovoracaceae</taxon>
        <taxon>Lentihominibacter</taxon>
    </lineage>
</organism>
<evidence type="ECO:0000256" key="7">
    <source>
        <dbReference type="ARBA" id="ARBA00023303"/>
    </source>
</evidence>
<dbReference type="EMBL" id="JACRWC010000100">
    <property type="protein sequence ID" value="MBC5999891.1"/>
    <property type="molecule type" value="Genomic_DNA"/>
</dbReference>
<dbReference type="RefSeq" id="WP_177264872.1">
    <property type="nucleotide sequence ID" value="NZ_JACRWC010000100.1"/>
</dbReference>
<name>A0A923SN86_9FIRM</name>
<dbReference type="PANTHER" id="PTHR11537:SF254">
    <property type="entry name" value="POTASSIUM VOLTAGE-GATED CHANNEL PROTEIN SHAB"/>
    <property type="match status" value="1"/>
</dbReference>
<dbReference type="Pfam" id="PF07885">
    <property type="entry name" value="Ion_trans_2"/>
    <property type="match status" value="1"/>
</dbReference>
<evidence type="ECO:0000256" key="2">
    <source>
        <dbReference type="ARBA" id="ARBA00022448"/>
    </source>
</evidence>
<keyword evidence="3 8" id="KW-0812">Transmembrane</keyword>
<keyword evidence="4 8" id="KW-1133">Transmembrane helix</keyword>
<keyword evidence="6 8" id="KW-0472">Membrane</keyword>
<keyword evidence="2" id="KW-0813">Transport</keyword>
<evidence type="ECO:0000313" key="10">
    <source>
        <dbReference type="EMBL" id="MBC5999891.1"/>
    </source>
</evidence>
<keyword evidence="7 10" id="KW-0407">Ion channel</keyword>
<proteinExistence type="predicted"/>
<dbReference type="Gene3D" id="1.10.287.70">
    <property type="match status" value="1"/>
</dbReference>
<feature type="transmembrane region" description="Helical" evidence="8">
    <location>
        <begin position="47"/>
        <end position="65"/>
    </location>
</feature>
<dbReference type="SUPFAM" id="SSF81324">
    <property type="entry name" value="Voltage-gated potassium channels"/>
    <property type="match status" value="1"/>
</dbReference>
<feature type="domain" description="Potassium channel" evidence="9">
    <location>
        <begin position="23"/>
        <end position="96"/>
    </location>
</feature>
<evidence type="ECO:0000256" key="6">
    <source>
        <dbReference type="ARBA" id="ARBA00023136"/>
    </source>
</evidence>
<comment type="subcellular location">
    <subcellularLocation>
        <location evidence="1">Membrane</location>
        <topology evidence="1">Multi-pass membrane protein</topology>
    </subcellularLocation>
</comment>
<evidence type="ECO:0000256" key="5">
    <source>
        <dbReference type="ARBA" id="ARBA00023065"/>
    </source>
</evidence>
<accession>A0A923SN86</accession>
<dbReference type="InterPro" id="IPR013099">
    <property type="entry name" value="K_chnl_dom"/>
</dbReference>
<keyword evidence="11" id="KW-1185">Reference proteome</keyword>
<evidence type="ECO:0000256" key="1">
    <source>
        <dbReference type="ARBA" id="ARBA00004141"/>
    </source>
</evidence>
<evidence type="ECO:0000259" key="9">
    <source>
        <dbReference type="Pfam" id="PF07885"/>
    </source>
</evidence>
<dbReference type="Proteomes" id="UP000644115">
    <property type="component" value="Unassembled WGS sequence"/>
</dbReference>